<reference evidence="2 3" key="1">
    <citation type="submission" date="2023-07" db="EMBL/GenBank/DDBJ databases">
        <title>Sequencing the genomes of 1000 actinobacteria strains.</title>
        <authorList>
            <person name="Klenk H.-P."/>
        </authorList>
    </citation>
    <scope>NUCLEOTIDE SEQUENCE [LARGE SCALE GENOMIC DNA]</scope>
    <source>
        <strain evidence="2 3">DSM 22966</strain>
    </source>
</reference>
<dbReference type="Proteomes" id="UP001183794">
    <property type="component" value="Unassembled WGS sequence"/>
</dbReference>
<dbReference type="EMBL" id="JAVDYJ010000001">
    <property type="protein sequence ID" value="MDR7347285.1"/>
    <property type="molecule type" value="Genomic_DNA"/>
</dbReference>
<feature type="compositionally biased region" description="Basic and acidic residues" evidence="1">
    <location>
        <begin position="1"/>
        <end position="10"/>
    </location>
</feature>
<feature type="compositionally biased region" description="Polar residues" evidence="1">
    <location>
        <begin position="37"/>
        <end position="47"/>
    </location>
</feature>
<sequence length="445" mass="49080">MDHYKNHPDYPESQSDLFSKPTPLFAVPSEAPGANRQEPNPQASQPLQVDTSADVLAYIACTLGFQPRNSIAVVAFADTQMSTVVRCDLPESLQHMARCDTPESVTYMDFGMTEDQELEFISIGRQLGEVMAREPSTTSCLVIYIADDVTVSDQQALAVMGTANSVISAQFALQGIPVQESWLIHHEMLWHLRCPETIECVVQGEPIGDPQATEIYQALAPREDSDAKPDNTPRPLVFPPTATELTQEEPDTQELLLHRPQVVLNWLQLWDQRLSAGPAMLHSDQVAQLLSAVEHRAIRDALVAIACFDLPTAIKGMVGLHTFPAQLAAIAEVHGNLSDGTTVQEGLKGRSQRAPNWQRIAELERLCRLLLPLSDGRSAGALAGMLVWIEWVRGRGSVALTYVRQARKHFPADQLLVILERLLELGTVAEWAIRVDCAWSPQHAA</sequence>
<comment type="caution">
    <text evidence="2">The sequence shown here is derived from an EMBL/GenBank/DDBJ whole genome shotgun (WGS) entry which is preliminary data.</text>
</comment>
<dbReference type="Pfam" id="PF13830">
    <property type="entry name" value="DUF4192"/>
    <property type="match status" value="1"/>
</dbReference>
<evidence type="ECO:0000256" key="1">
    <source>
        <dbReference type="SAM" id="MobiDB-lite"/>
    </source>
</evidence>
<name>A0ABU2B104_9MICC</name>
<evidence type="ECO:0008006" key="4">
    <source>
        <dbReference type="Google" id="ProtNLM"/>
    </source>
</evidence>
<proteinExistence type="predicted"/>
<organism evidence="2 3">
    <name type="scientific">Enteractinococcus fodinae</name>
    <dbReference type="NCBI Taxonomy" id="684663"/>
    <lineage>
        <taxon>Bacteria</taxon>
        <taxon>Bacillati</taxon>
        <taxon>Actinomycetota</taxon>
        <taxon>Actinomycetes</taxon>
        <taxon>Micrococcales</taxon>
        <taxon>Micrococcaceae</taxon>
    </lineage>
</organism>
<dbReference type="RefSeq" id="WP_310173283.1">
    <property type="nucleotide sequence ID" value="NZ_BAABHE010000002.1"/>
</dbReference>
<feature type="region of interest" description="Disordered" evidence="1">
    <location>
        <begin position="1"/>
        <end position="47"/>
    </location>
</feature>
<dbReference type="InterPro" id="IPR025447">
    <property type="entry name" value="DUF4192"/>
</dbReference>
<gene>
    <name evidence="2" type="ORF">J2S62_001542</name>
</gene>
<evidence type="ECO:0000313" key="3">
    <source>
        <dbReference type="Proteomes" id="UP001183794"/>
    </source>
</evidence>
<evidence type="ECO:0000313" key="2">
    <source>
        <dbReference type="EMBL" id="MDR7347285.1"/>
    </source>
</evidence>
<accession>A0ABU2B104</accession>
<keyword evidence="3" id="KW-1185">Reference proteome</keyword>
<protein>
    <recommendedName>
        <fullName evidence="4">DUF4192 family protein</fullName>
    </recommendedName>
</protein>